<dbReference type="Gene3D" id="3.90.25.10">
    <property type="entry name" value="UDP-galactose 4-epimerase, domain 1"/>
    <property type="match status" value="1"/>
</dbReference>
<protein>
    <submittedName>
        <fullName evidence="2">NmrA family transcriptional regulator</fullName>
    </submittedName>
</protein>
<dbReference type="PANTHER" id="PTHR43162">
    <property type="match status" value="1"/>
</dbReference>
<proteinExistence type="predicted"/>
<gene>
    <name evidence="2" type="ORF">DV20_07920</name>
</gene>
<dbReference type="STRING" id="287986.DV20_07920"/>
<accession>A0A066UER3</accession>
<dbReference type="Pfam" id="PF13460">
    <property type="entry name" value="NAD_binding_10"/>
    <property type="match status" value="1"/>
</dbReference>
<dbReference type="AlphaFoldDB" id="A0A066UER3"/>
<evidence type="ECO:0000313" key="2">
    <source>
        <dbReference type="EMBL" id="KDN22634.1"/>
    </source>
</evidence>
<keyword evidence="3" id="KW-1185">Reference proteome</keyword>
<feature type="domain" description="NAD(P)-binding" evidence="1">
    <location>
        <begin position="8"/>
        <end position="171"/>
    </location>
</feature>
<evidence type="ECO:0000313" key="3">
    <source>
        <dbReference type="Proteomes" id="UP000027345"/>
    </source>
</evidence>
<dbReference type="PANTHER" id="PTHR43162:SF1">
    <property type="entry name" value="PRESTALK A DIFFERENTIATION PROTEIN A"/>
    <property type="match status" value="1"/>
</dbReference>
<dbReference type="OrthoDB" id="3250520at2"/>
<dbReference type="Proteomes" id="UP000027345">
    <property type="component" value="Unassembled WGS sequence"/>
</dbReference>
<dbReference type="RefSeq" id="WP_043777847.1">
    <property type="nucleotide sequence ID" value="NZ_JMQI01000015.1"/>
</dbReference>
<dbReference type="InterPro" id="IPR051604">
    <property type="entry name" value="Ergot_Alk_Oxidoreductase"/>
</dbReference>
<name>A0A066UER3_9PSEU</name>
<dbReference type="eggNOG" id="COG0702">
    <property type="taxonomic scope" value="Bacteria"/>
</dbReference>
<organism evidence="2 3">
    <name type="scientific">Amycolatopsis rifamycinica</name>
    <dbReference type="NCBI Taxonomy" id="287986"/>
    <lineage>
        <taxon>Bacteria</taxon>
        <taxon>Bacillati</taxon>
        <taxon>Actinomycetota</taxon>
        <taxon>Actinomycetes</taxon>
        <taxon>Pseudonocardiales</taxon>
        <taxon>Pseudonocardiaceae</taxon>
        <taxon>Amycolatopsis</taxon>
    </lineage>
</organism>
<comment type="caution">
    <text evidence="2">The sequence shown here is derived from an EMBL/GenBank/DDBJ whole genome shotgun (WGS) entry which is preliminary data.</text>
</comment>
<dbReference type="SUPFAM" id="SSF51735">
    <property type="entry name" value="NAD(P)-binding Rossmann-fold domains"/>
    <property type="match status" value="1"/>
</dbReference>
<dbReference type="InterPro" id="IPR016040">
    <property type="entry name" value="NAD(P)-bd_dom"/>
</dbReference>
<dbReference type="InterPro" id="IPR036291">
    <property type="entry name" value="NAD(P)-bd_dom_sf"/>
</dbReference>
<dbReference type="EMBL" id="JMQI01000015">
    <property type="protein sequence ID" value="KDN22634.1"/>
    <property type="molecule type" value="Genomic_DNA"/>
</dbReference>
<reference evidence="2 3" key="1">
    <citation type="submission" date="2014-05" db="EMBL/GenBank/DDBJ databases">
        <title>Draft genome sequence of Amycolatopsis rifamycinica DSM 46095.</title>
        <authorList>
            <person name="Lal R."/>
            <person name="Saxena A."/>
            <person name="Kumari R."/>
            <person name="Mukherjee U."/>
            <person name="Singh P."/>
            <person name="Sangwan N."/>
            <person name="Mahato N.K."/>
        </authorList>
    </citation>
    <scope>NUCLEOTIDE SEQUENCE [LARGE SCALE GENOMIC DNA]</scope>
    <source>
        <strain evidence="2 3">DSM 46095</strain>
    </source>
</reference>
<dbReference type="Gene3D" id="3.40.50.720">
    <property type="entry name" value="NAD(P)-binding Rossmann-like Domain"/>
    <property type="match status" value="1"/>
</dbReference>
<evidence type="ECO:0000259" key="1">
    <source>
        <dbReference type="Pfam" id="PF13460"/>
    </source>
</evidence>
<dbReference type="CDD" id="cd05269">
    <property type="entry name" value="TMR_SDR_a"/>
    <property type="match status" value="1"/>
</dbReference>
<sequence length="275" mass="28909">MQNILIVGGTGKTGRRITRRLRAAGRPVRAASRTGGDIAFDLADPPTWAPALEGVDAAYVVEPDLRASGDRIPRFVAEAVAAGVRRLVLLSAGGVGEADDRHPLKAAEQAVRASGLDWTILRPDWFAQNFSEGPWLPGILAGTLSLPAGAGRTPFVDAEDIAEVAAAALTEDHHRGRIYQLTGPRAVSFAEAADLIGKATGRPIRYADIAPEAHIEHQVAAGIPAGIARLLTGILVAIRDGLAAEATDDVERALGRAARPFEDYVTETAAAGLWN</sequence>